<dbReference type="PANTHER" id="PTHR46017:SF1">
    <property type="entry name" value="ALPHA-MANNOSIDASE 2C1"/>
    <property type="match status" value="1"/>
</dbReference>
<protein>
    <recommendedName>
        <fullName evidence="8">Alpha-mannosidase</fullName>
        <ecNumber evidence="3">3.2.1.24</ecNumber>
    </recommendedName>
</protein>
<dbReference type="InterPro" id="IPR015341">
    <property type="entry name" value="Glyco_hydro_38_cen"/>
</dbReference>
<dbReference type="Gene3D" id="1.20.1270.50">
    <property type="entry name" value="Glycoside hydrolase family 38, central domain"/>
    <property type="match status" value="1"/>
</dbReference>
<dbReference type="SUPFAM" id="SSF74650">
    <property type="entry name" value="Galactose mutarotase-like"/>
    <property type="match status" value="1"/>
</dbReference>
<dbReference type="Pfam" id="PF09261">
    <property type="entry name" value="Alpha-mann_mid"/>
    <property type="match status" value="1"/>
</dbReference>
<evidence type="ECO:0000256" key="3">
    <source>
        <dbReference type="ARBA" id="ARBA00012752"/>
    </source>
</evidence>
<evidence type="ECO:0000259" key="10">
    <source>
        <dbReference type="SMART" id="SM00872"/>
    </source>
</evidence>
<evidence type="ECO:0000256" key="8">
    <source>
        <dbReference type="ARBA" id="ARBA00071615"/>
    </source>
</evidence>
<dbReference type="InterPro" id="IPR054723">
    <property type="entry name" value="Ams1-like_N"/>
</dbReference>
<keyword evidence="6" id="KW-0326">Glycosidase</keyword>
<comment type="catalytic activity">
    <reaction evidence="1">
        <text>Hydrolysis of terminal, non-reducing alpha-D-mannose residues in alpha-D-mannosides.</text>
        <dbReference type="EC" id="3.2.1.24"/>
    </reaction>
</comment>
<dbReference type="EC" id="3.2.1.24" evidence="3"/>
<evidence type="ECO:0000256" key="7">
    <source>
        <dbReference type="ARBA" id="ARBA00054985"/>
    </source>
</evidence>
<evidence type="ECO:0000256" key="1">
    <source>
        <dbReference type="ARBA" id="ARBA00000365"/>
    </source>
</evidence>
<evidence type="ECO:0000313" key="12">
    <source>
        <dbReference type="Proteomes" id="UP000318582"/>
    </source>
</evidence>
<dbReference type="FunFam" id="3.20.110.10:FF:000002">
    <property type="entry name" value="alpha-mannosidase 2C1 isoform X1"/>
    <property type="match status" value="1"/>
</dbReference>
<dbReference type="Proteomes" id="UP000318582">
    <property type="component" value="Unassembled WGS sequence"/>
</dbReference>
<dbReference type="InterPro" id="IPR041147">
    <property type="entry name" value="GH38_C"/>
</dbReference>
<dbReference type="InterPro" id="IPR027291">
    <property type="entry name" value="Glyco_hydro_38_N_sf"/>
</dbReference>
<dbReference type="GO" id="GO:0000329">
    <property type="term" value="C:fungal-type vacuole membrane"/>
    <property type="evidence" value="ECO:0007669"/>
    <property type="project" value="TreeGrafter"/>
</dbReference>
<dbReference type="FunFam" id="2.70.98.30:FF:000001">
    <property type="entry name" value="alpha-mannosidase 2C1 isoform X2"/>
    <property type="match status" value="1"/>
</dbReference>
<dbReference type="InterPro" id="IPR011682">
    <property type="entry name" value="Glyco_hydro_38_C"/>
</dbReference>
<dbReference type="InterPro" id="IPR037094">
    <property type="entry name" value="Glyco_hydro_38_cen_sf"/>
</dbReference>
<evidence type="ECO:0000256" key="9">
    <source>
        <dbReference type="SAM" id="MobiDB-lite"/>
    </source>
</evidence>
<keyword evidence="4" id="KW-0479">Metal-binding</keyword>
<dbReference type="SMART" id="SM00872">
    <property type="entry name" value="Alpha-mann_mid"/>
    <property type="match status" value="1"/>
</dbReference>
<proteinExistence type="inferred from homology"/>
<dbReference type="GO" id="GO:0009313">
    <property type="term" value="P:oligosaccharide catabolic process"/>
    <property type="evidence" value="ECO:0007669"/>
    <property type="project" value="TreeGrafter"/>
</dbReference>
<evidence type="ECO:0000256" key="5">
    <source>
        <dbReference type="ARBA" id="ARBA00022801"/>
    </source>
</evidence>
<dbReference type="EMBL" id="QEAQ01000042">
    <property type="protein sequence ID" value="TPX58087.1"/>
    <property type="molecule type" value="Genomic_DNA"/>
</dbReference>
<feature type="region of interest" description="Disordered" evidence="9">
    <location>
        <begin position="1"/>
        <end position="20"/>
    </location>
</feature>
<comment type="similarity">
    <text evidence="2">Belongs to the glycosyl hydrolase 38 family.</text>
</comment>
<dbReference type="InterPro" id="IPR011013">
    <property type="entry name" value="Gal_mutarotase_sf_dom"/>
</dbReference>
<evidence type="ECO:0000313" key="11">
    <source>
        <dbReference type="EMBL" id="TPX58087.1"/>
    </source>
</evidence>
<dbReference type="InterPro" id="IPR011330">
    <property type="entry name" value="Glyco_hydro/deAcase_b/a-brl"/>
</dbReference>
<evidence type="ECO:0000256" key="2">
    <source>
        <dbReference type="ARBA" id="ARBA00009792"/>
    </source>
</evidence>
<feature type="domain" description="Glycoside hydrolase family 38 central" evidence="10">
    <location>
        <begin position="541"/>
        <end position="621"/>
    </location>
</feature>
<dbReference type="PANTHER" id="PTHR46017">
    <property type="entry name" value="ALPHA-MANNOSIDASE 2C1"/>
    <property type="match status" value="1"/>
</dbReference>
<evidence type="ECO:0000256" key="6">
    <source>
        <dbReference type="ARBA" id="ARBA00023295"/>
    </source>
</evidence>
<organism evidence="11 12">
    <name type="scientific">Powellomyces hirtus</name>
    <dbReference type="NCBI Taxonomy" id="109895"/>
    <lineage>
        <taxon>Eukaryota</taxon>
        <taxon>Fungi</taxon>
        <taxon>Fungi incertae sedis</taxon>
        <taxon>Chytridiomycota</taxon>
        <taxon>Chytridiomycota incertae sedis</taxon>
        <taxon>Chytridiomycetes</taxon>
        <taxon>Spizellomycetales</taxon>
        <taxon>Powellomycetaceae</taxon>
        <taxon>Powellomyces</taxon>
    </lineage>
</organism>
<dbReference type="Pfam" id="PF01074">
    <property type="entry name" value="Glyco_hydro_38N"/>
    <property type="match status" value="1"/>
</dbReference>
<dbReference type="GO" id="GO:0006013">
    <property type="term" value="P:mannose metabolic process"/>
    <property type="evidence" value="ECO:0007669"/>
    <property type="project" value="InterPro"/>
</dbReference>
<reference evidence="11 12" key="1">
    <citation type="journal article" date="2019" name="Sci. Rep.">
        <title>Comparative genomics of chytrid fungi reveal insights into the obligate biotrophic and pathogenic lifestyle of Synchytrium endobioticum.</title>
        <authorList>
            <person name="van de Vossenberg B.T.L.H."/>
            <person name="Warris S."/>
            <person name="Nguyen H.D.T."/>
            <person name="van Gent-Pelzer M.P.E."/>
            <person name="Joly D.L."/>
            <person name="van de Geest H.C."/>
            <person name="Bonants P.J.M."/>
            <person name="Smith D.S."/>
            <person name="Levesque C.A."/>
            <person name="van der Lee T.A.J."/>
        </authorList>
    </citation>
    <scope>NUCLEOTIDE SEQUENCE [LARGE SCALE GENOMIC DNA]</scope>
    <source>
        <strain evidence="11 12">CBS 809.83</strain>
    </source>
</reference>
<dbReference type="InterPro" id="IPR028995">
    <property type="entry name" value="Glyco_hydro_57/38_cen_sf"/>
</dbReference>
<accession>A0A507E3W6</accession>
<dbReference type="AlphaFoldDB" id="A0A507E3W6"/>
<dbReference type="Gene3D" id="2.70.98.30">
    <property type="entry name" value="Golgi alpha-mannosidase II, domain 4"/>
    <property type="match status" value="1"/>
</dbReference>
<evidence type="ECO:0000256" key="4">
    <source>
        <dbReference type="ARBA" id="ARBA00022723"/>
    </source>
</evidence>
<feature type="compositionally biased region" description="Polar residues" evidence="9">
    <location>
        <begin position="1"/>
        <end position="18"/>
    </location>
</feature>
<dbReference type="FunFam" id="1.20.1270.50:FF:000004">
    <property type="entry name" value="alpha-mannosidase 2C1 isoform X1"/>
    <property type="match status" value="1"/>
</dbReference>
<dbReference type="InterPro" id="IPR000602">
    <property type="entry name" value="Glyco_hydro_38_N"/>
</dbReference>
<keyword evidence="12" id="KW-1185">Reference proteome</keyword>
<comment type="function">
    <text evidence="7">Degrades free oligosaccharides in the vacuole.</text>
</comment>
<dbReference type="GO" id="GO:0030246">
    <property type="term" value="F:carbohydrate binding"/>
    <property type="evidence" value="ECO:0007669"/>
    <property type="project" value="InterPro"/>
</dbReference>
<dbReference type="Pfam" id="PF17677">
    <property type="entry name" value="Glyco_hydro38C2"/>
    <property type="match status" value="1"/>
</dbReference>
<keyword evidence="5" id="KW-0378">Hydrolase</keyword>
<dbReference type="Pfam" id="PF22907">
    <property type="entry name" value="Ams1-like_1st"/>
    <property type="match status" value="1"/>
</dbReference>
<comment type="caution">
    <text evidence="11">The sequence shown here is derived from an EMBL/GenBank/DDBJ whole genome shotgun (WGS) entry which is preliminary data.</text>
</comment>
<dbReference type="SUPFAM" id="SSF88713">
    <property type="entry name" value="Glycoside hydrolase/deacetylase"/>
    <property type="match status" value="1"/>
</dbReference>
<sequence length="1072" mass="120092">MLSTSSRHSAAQSPSLNGMQKHRDITLSRIVSFLAEGHQFADVGLAATLTEVRDSKAVSLTVYSVPDGKRIPFSEAIKGAFVPAKVGDALGPVWSTHWYKVAIVIPSSFAGKRVELLFDPGCEALVWSSGGEPLMGITGAHNGDRHVDFCLTRKAKADERFNLYIEVSCNGMFGAGIGGNGSIQPPDEKRMYQLETAEIIVRNELAWDVQRDVEVLVGMIKELPKDSQASNDALFTANKIVNLFRYDDPSSLQKCKEVSADFFAKRTSTGYPQHVMTAMGNCHIDTAWLWPYDETKRKCARSWATQCGLIEEYPEYTFTASQAQQFEWTEQLYPELFTRIQKHAKAGQFIPVGGTWVEMDCNIPSGEAFCRQFLYGQRYFESRFGERSRVFWLPDTFGYSAQLPQIIHEADLKYFFTQKLSWNNINKFPHTTFMWTGIDNTSVLTHFSPADTYTAQASVHDVVFSVQNNKDKMYTNQSLLAYGNGDGGGGPLIPMLERIRRMSRVGGFPAVINHGTPNSFYEELEKNSKDLVEWKGELYLEFHRGTYTTHAKVKKNNRSTELLLRNIEILSSLCIATNVDRYKNPKDELDRLWKLVLLNQFHDVLPGSSIGDVYLDALQFYEDVTKSGSQLMETAFHNLISSAGKTSSGASTSCPIFNPTSWTRNAEVIETDLASGVKSTAFRQVSACGTKGLQLVESIPAYALRSCSFEDSANSFVPVTVEEEGDTIVVTNVALKVVLNRHGRILSLFDREEGRECIAPGYHANVFRLYEDVPLFWDAWDVEVYHLEKGWDTPVGKLNIIETGPLRVVLKVTHPLTANSSLTQKIILRASSKSVEFENHAVWKENRRILKVEFPVNVSNDYATYETQFGFIRRPTHYNNSWDLARFEVCAHKFVDYSECGYGVALLNDCKYGFSVHNDVIRMSLLRAPKAPDANCDMGEHTFRYALYPHKGGFTESDVVQAGYEYNVPLLVGSPTSSAITPSQYFKVDQKNIVLDTIKVAEDASGKDIIVRMYESSGGRGVVKLTTTLPVRSCHYCNILEDVKASVPKDDAGALVIPFTPFKLISLKFVFA</sequence>
<dbReference type="GO" id="GO:0004559">
    <property type="term" value="F:alpha-mannosidase activity"/>
    <property type="evidence" value="ECO:0007669"/>
    <property type="project" value="UniProtKB-EC"/>
</dbReference>
<dbReference type="SUPFAM" id="SSF88688">
    <property type="entry name" value="Families 57/38 glycoside transferase middle domain"/>
    <property type="match status" value="1"/>
</dbReference>
<gene>
    <name evidence="11" type="ORF">PhCBS80983_g03399</name>
</gene>
<dbReference type="Gene3D" id="3.20.110.10">
    <property type="entry name" value="Glycoside hydrolase 38, N terminal domain"/>
    <property type="match status" value="1"/>
</dbReference>
<dbReference type="Pfam" id="PF07748">
    <property type="entry name" value="Glyco_hydro_38C"/>
    <property type="match status" value="1"/>
</dbReference>
<dbReference type="STRING" id="109895.A0A507E3W6"/>
<dbReference type="GO" id="GO:0046872">
    <property type="term" value="F:metal ion binding"/>
    <property type="evidence" value="ECO:0007669"/>
    <property type="project" value="UniProtKB-KW"/>
</dbReference>
<name>A0A507E3W6_9FUNG</name>